<comment type="caution">
    <text evidence="1">The sequence shown here is derived from an EMBL/GenBank/DDBJ whole genome shotgun (WGS) entry which is preliminary data.</text>
</comment>
<keyword evidence="2" id="KW-1185">Reference proteome</keyword>
<dbReference type="Proteomes" id="UP000828048">
    <property type="component" value="Chromosome 8"/>
</dbReference>
<accession>A0ACB7YIT4</accession>
<organism evidence="1 2">
    <name type="scientific">Vaccinium darrowii</name>
    <dbReference type="NCBI Taxonomy" id="229202"/>
    <lineage>
        <taxon>Eukaryota</taxon>
        <taxon>Viridiplantae</taxon>
        <taxon>Streptophyta</taxon>
        <taxon>Embryophyta</taxon>
        <taxon>Tracheophyta</taxon>
        <taxon>Spermatophyta</taxon>
        <taxon>Magnoliopsida</taxon>
        <taxon>eudicotyledons</taxon>
        <taxon>Gunneridae</taxon>
        <taxon>Pentapetalae</taxon>
        <taxon>asterids</taxon>
        <taxon>Ericales</taxon>
        <taxon>Ericaceae</taxon>
        <taxon>Vaccinioideae</taxon>
        <taxon>Vaccinieae</taxon>
        <taxon>Vaccinium</taxon>
    </lineage>
</organism>
<protein>
    <submittedName>
        <fullName evidence="1">Uncharacterized protein</fullName>
    </submittedName>
</protein>
<dbReference type="EMBL" id="CM037158">
    <property type="protein sequence ID" value="KAH7853092.1"/>
    <property type="molecule type" value="Genomic_DNA"/>
</dbReference>
<name>A0ACB7YIT4_9ERIC</name>
<reference evidence="1 2" key="1">
    <citation type="journal article" date="2021" name="Hortic Res">
        <title>High-quality reference genome and annotation aids understanding of berry development for evergreen blueberry (Vaccinium darrowii).</title>
        <authorList>
            <person name="Yu J."/>
            <person name="Hulse-Kemp A.M."/>
            <person name="Babiker E."/>
            <person name="Staton M."/>
        </authorList>
    </citation>
    <scope>NUCLEOTIDE SEQUENCE [LARGE SCALE GENOMIC DNA]</scope>
    <source>
        <strain evidence="2">cv. NJ 8807/NJ 8810</strain>
        <tissue evidence="1">Young leaf</tissue>
    </source>
</reference>
<evidence type="ECO:0000313" key="1">
    <source>
        <dbReference type="EMBL" id="KAH7853092.1"/>
    </source>
</evidence>
<gene>
    <name evidence="1" type="ORF">Vadar_033117</name>
</gene>
<evidence type="ECO:0000313" key="2">
    <source>
        <dbReference type="Proteomes" id="UP000828048"/>
    </source>
</evidence>
<proteinExistence type="predicted"/>
<sequence length="407" mass="47616">MGSSLMDVCKVQDLWNHGRIDGEKRCLCCLPMELLVMVLGYLSILDYLSFRVVCKCWHSAFSKCSAFISQKQLPRQLPWFMLLRSEEFPEELHFRQNKQHFLLTTGKFGDLSSERIYNSVIPELCETRFLLSRHGWLLLFSSKNESSFLFFFNPFSRARIDIPLIDVNKLWHPVFDVSAPPTSPDCVVLAISCHNFCIEIRTCCRRESAWKSNSYEYHCVSGHVVNTVLVSGIWYCLHESGSFSAFDVVNNRWRFLGLPEGMTKGSQATLVSYVIKRGTQVYLCVHGNVFNEVLLEEPLKVTRNFEDEHWQISVEYLMRTCPESAFELLQNEMEVFNTFNVHAWCVACNDTEDEVEEFRWHNFWSCLNKQYQLDDWNCPRNNKECSTIVAWIEPVWVHPSADLRWML</sequence>